<dbReference type="Proteomes" id="UP001057452">
    <property type="component" value="Chromosome 1"/>
</dbReference>
<sequence length="986" mass="108136">MDRECALLLPGVCAVLAGSGSSLPDDTSLEKLLDWFTGITEAGGSLLEACPCLLKLISTVVHNTASDPGVLSFALRLTGLLAATEESFKTIQEHSVLNEVFNLQHWQEAGLWEDPCLRIGWIQGLRSMLQHPKALSFFVQSEFIDPLLQLQTDTSLFIAAAANQMLAHILLFFQPVPPAGCKGVDTKEKGDGMTPSSADYTAVVKSISGYLQESLVPKESKNVRQSLQTLKLLALLLAQAGPPLRDKLLQTVGDSLEELVTAGSSELTLPLMDVILSACSSSGTDERITRLLSSMLNINKPADLIHAAAAFLRRGHHDTVHTARAVRILLLPLDIMTGQTLLGSISTADEHQFSVVEQLKSKSSCISMICVCLSNTPQITLTPPDVLPCLPVSIVTAVLSLLKICSGNSPSSSTGCSEVSRNVIGSGKVQKCALEALTTLTSSPGAKERISEVFTVLIQYLENPDSDPTVLHKSYQALLKWTSVCTDFSFITDQLRHDLVEVVKKRMCDMRWEVKDSTVEFLGHLAGVCDSIKAAAEECDASEALLGGCTTTPLLREALQDSESYVRASAISALAKTLTHRWQQGATLTEEEPEIVSRLLEILSQDSEGFPRRAVVQYFISWADLDWEVKVHTLVLAELLLDEAFSGHPGYKKGSDSHHASPHAYGALDASAAMATVSCELPGCGWGREIIKILKMKKSDQAKEEDIADQRGLNGAEEGGHTDGQMEAVALFSFEASEADEISFQKGDIIKVTEMEDDSSWVTAEIKGKRGYVPENYISLLPYPWFVGRVSRLEAEKRLRWQDTGVFLVRESESAPGEFSVSVSYGERVEHFRVLEGGGQYCIWDETFCSLNRLVDYYRTHSIAAEKLVFLRDAAASPHLLPHPGRNPYPNPYKTTSQESLLSANLYSHPPHHEREPSQRLHEPVVGKPRLAHALCDYTPPHTAHLHFLRGDVIDLLDCSSSLAWRGRCRGRVGIFPPEYVRPLYQ</sequence>
<organism evidence="1 2">
    <name type="scientific">Chaenocephalus aceratus</name>
    <name type="common">Blackfin icefish</name>
    <name type="synonym">Chaenichthys aceratus</name>
    <dbReference type="NCBI Taxonomy" id="36190"/>
    <lineage>
        <taxon>Eukaryota</taxon>
        <taxon>Metazoa</taxon>
        <taxon>Chordata</taxon>
        <taxon>Craniata</taxon>
        <taxon>Vertebrata</taxon>
        <taxon>Euteleostomi</taxon>
        <taxon>Actinopterygii</taxon>
        <taxon>Neopterygii</taxon>
        <taxon>Teleostei</taxon>
        <taxon>Neoteleostei</taxon>
        <taxon>Acanthomorphata</taxon>
        <taxon>Eupercaria</taxon>
        <taxon>Perciformes</taxon>
        <taxon>Notothenioidei</taxon>
        <taxon>Channichthyidae</taxon>
        <taxon>Chaenocephalus</taxon>
    </lineage>
</organism>
<reference evidence="1" key="1">
    <citation type="submission" date="2022-05" db="EMBL/GenBank/DDBJ databases">
        <title>Chromosome-level genome of Chaenocephalus aceratus.</title>
        <authorList>
            <person name="Park H."/>
        </authorList>
    </citation>
    <scope>NUCLEOTIDE SEQUENCE</scope>
    <source>
        <strain evidence="1">KU_202001</strain>
    </source>
</reference>
<protein>
    <submittedName>
        <fullName evidence="1">Uncharacterized protein</fullName>
    </submittedName>
</protein>
<proteinExistence type="predicted"/>
<dbReference type="EMBL" id="CM043785">
    <property type="protein sequence ID" value="KAI4833428.1"/>
    <property type="molecule type" value="Genomic_DNA"/>
</dbReference>
<gene>
    <name evidence="1" type="ORF">KUCAC02_016332</name>
</gene>
<name>A0ACB9Y1K0_CHAAC</name>
<comment type="caution">
    <text evidence="1">The sequence shown here is derived from an EMBL/GenBank/DDBJ whole genome shotgun (WGS) entry which is preliminary data.</text>
</comment>
<evidence type="ECO:0000313" key="2">
    <source>
        <dbReference type="Proteomes" id="UP001057452"/>
    </source>
</evidence>
<evidence type="ECO:0000313" key="1">
    <source>
        <dbReference type="EMBL" id="KAI4833428.1"/>
    </source>
</evidence>
<accession>A0ACB9Y1K0</accession>
<keyword evidence="2" id="KW-1185">Reference proteome</keyword>